<dbReference type="RefSeq" id="WP_018920086.1">
    <property type="nucleotide sequence ID" value="NZ_LR134384.1"/>
</dbReference>
<dbReference type="EMBL" id="LR134384">
    <property type="protein sequence ID" value="VEH15415.1"/>
    <property type="molecule type" value="Genomic_DNA"/>
</dbReference>
<dbReference type="Proteomes" id="UP000274578">
    <property type="component" value="Chromosome 1"/>
</dbReference>
<dbReference type="InterPro" id="IPR017896">
    <property type="entry name" value="4Fe4S_Fe-S-bd"/>
</dbReference>
<dbReference type="GO" id="GO:0010181">
    <property type="term" value="F:FMN binding"/>
    <property type="evidence" value="ECO:0007669"/>
    <property type="project" value="InterPro"/>
</dbReference>
<dbReference type="KEGG" id="poc:NCTC13071_01416"/>
<evidence type="ECO:0000313" key="7">
    <source>
        <dbReference type="Proteomes" id="UP000274578"/>
    </source>
</evidence>
<dbReference type="GeneID" id="85012242"/>
<gene>
    <name evidence="6" type="ORF">NCTC13071_01416</name>
</gene>
<dbReference type="AlphaFoldDB" id="A0A448L600"/>
<protein>
    <submittedName>
        <fullName evidence="6">Ferredoxin</fullName>
    </submittedName>
</protein>
<dbReference type="InterPro" id="IPR047964">
    <property type="entry name" value="EFR1-like"/>
</dbReference>
<dbReference type="GO" id="GO:0046872">
    <property type="term" value="F:metal ion binding"/>
    <property type="evidence" value="ECO:0007669"/>
    <property type="project" value="UniProtKB-KW"/>
</dbReference>
<dbReference type="Pfam" id="PF13187">
    <property type="entry name" value="Fer4_9"/>
    <property type="match status" value="1"/>
</dbReference>
<accession>A0A448L600</accession>
<dbReference type="SUPFAM" id="SSF54862">
    <property type="entry name" value="4Fe-4S ferredoxins"/>
    <property type="match status" value="1"/>
</dbReference>
<name>A0A448L600_9BACT</name>
<feature type="domain" description="4Fe-4S ferredoxin-type" evidence="5">
    <location>
        <begin position="192"/>
        <end position="221"/>
    </location>
</feature>
<dbReference type="NCBIfam" id="NF038196">
    <property type="entry name" value="ferrodoxin_EFR1"/>
    <property type="match status" value="1"/>
</dbReference>
<dbReference type="Gene3D" id="3.40.50.360">
    <property type="match status" value="1"/>
</dbReference>
<dbReference type="PANTHER" id="PTHR43122">
    <property type="entry name" value="FERREDOXIN SUBUNIT OF PYRUVATE:FLAVODOXIN OXIDOREDUCTASE-RELATED"/>
    <property type="match status" value="1"/>
</dbReference>
<proteinExistence type="predicted"/>
<keyword evidence="3" id="KW-0408">Iron</keyword>
<keyword evidence="4" id="KW-0411">Iron-sulfur</keyword>
<sequence length="262" mass="30159">MIFYFSATGNTRWVARKVAQITGEKLYSIPDVVKSQYAYTLERDERIGFMFPIHGWRPPLFVRKFIGNLKLTACQHSDSLSAHYCYALCTAGDDIGQAMDYLNEDLATIGLHTHATFSLKMPNTYVGLPFMNVDTREVATEKRQQATALLQTYCGQIYDREHCVNRMYLSHWPWINSKILGSYFVNRLITDKPFHVEKQRCVKCGICANVCPTSNIEGGHGQIPVWKHNNSCLTCFACYHYCPHHAIEFGKQTRNKGQYFFR</sequence>
<dbReference type="PROSITE" id="PS51379">
    <property type="entry name" value="4FE4S_FER_2"/>
    <property type="match status" value="2"/>
</dbReference>
<dbReference type="InterPro" id="IPR001226">
    <property type="entry name" value="Flavodoxin_CS"/>
</dbReference>
<reference evidence="6 7" key="1">
    <citation type="submission" date="2018-12" db="EMBL/GenBank/DDBJ databases">
        <authorList>
            <consortium name="Pathogen Informatics"/>
        </authorList>
    </citation>
    <scope>NUCLEOTIDE SEQUENCE [LARGE SCALE GENOMIC DNA]</scope>
    <source>
        <strain evidence="6 7">NCTC13071</strain>
    </source>
</reference>
<evidence type="ECO:0000256" key="2">
    <source>
        <dbReference type="ARBA" id="ARBA00022723"/>
    </source>
</evidence>
<dbReference type="GO" id="GO:0009055">
    <property type="term" value="F:electron transfer activity"/>
    <property type="evidence" value="ECO:0007669"/>
    <property type="project" value="InterPro"/>
</dbReference>
<dbReference type="GO" id="GO:0051536">
    <property type="term" value="F:iron-sulfur cluster binding"/>
    <property type="evidence" value="ECO:0007669"/>
    <property type="project" value="UniProtKB-KW"/>
</dbReference>
<evidence type="ECO:0000256" key="3">
    <source>
        <dbReference type="ARBA" id="ARBA00023004"/>
    </source>
</evidence>
<dbReference type="InterPro" id="IPR017900">
    <property type="entry name" value="4Fe4S_Fe_S_CS"/>
</dbReference>
<organism evidence="6 7">
    <name type="scientific">Segatella oris</name>
    <dbReference type="NCBI Taxonomy" id="28135"/>
    <lineage>
        <taxon>Bacteria</taxon>
        <taxon>Pseudomonadati</taxon>
        <taxon>Bacteroidota</taxon>
        <taxon>Bacteroidia</taxon>
        <taxon>Bacteroidales</taxon>
        <taxon>Prevotellaceae</taxon>
        <taxon>Segatella</taxon>
    </lineage>
</organism>
<evidence type="ECO:0000259" key="5">
    <source>
        <dbReference type="PROSITE" id="PS51379"/>
    </source>
</evidence>
<feature type="domain" description="4Fe-4S ferredoxin-type" evidence="5">
    <location>
        <begin position="222"/>
        <end position="252"/>
    </location>
</feature>
<dbReference type="InterPro" id="IPR029039">
    <property type="entry name" value="Flavoprotein-like_sf"/>
</dbReference>
<dbReference type="SUPFAM" id="SSF52218">
    <property type="entry name" value="Flavoproteins"/>
    <property type="match status" value="1"/>
</dbReference>
<keyword evidence="2" id="KW-0479">Metal-binding</keyword>
<dbReference type="PANTHER" id="PTHR43122:SF1">
    <property type="entry name" value="IRON-SULFUR-BINDING PROTEIN"/>
    <property type="match status" value="1"/>
</dbReference>
<evidence type="ECO:0000256" key="4">
    <source>
        <dbReference type="ARBA" id="ARBA00023014"/>
    </source>
</evidence>
<evidence type="ECO:0000313" key="6">
    <source>
        <dbReference type="EMBL" id="VEH15415.1"/>
    </source>
</evidence>
<dbReference type="PROSITE" id="PS00201">
    <property type="entry name" value="FLAVODOXIN"/>
    <property type="match status" value="1"/>
</dbReference>
<evidence type="ECO:0000256" key="1">
    <source>
        <dbReference type="ARBA" id="ARBA00001917"/>
    </source>
</evidence>
<dbReference type="Gene3D" id="3.30.70.20">
    <property type="match status" value="1"/>
</dbReference>
<dbReference type="PROSITE" id="PS00198">
    <property type="entry name" value="4FE4S_FER_1"/>
    <property type="match status" value="2"/>
</dbReference>
<comment type="cofactor">
    <cofactor evidence="1">
        <name>FMN</name>
        <dbReference type="ChEBI" id="CHEBI:58210"/>
    </cofactor>
</comment>